<sequence>MGHEEKEQQEVAAHGVDARFGDIENGGKILEDHGGEEREEEEEEEEEERERHLRRQNLEEESKGKGDQVDAKKKNPGLPGVQEFGKEPPSFRTSMKKLWSNKLQKQPQEEGKSWEEIGDEDLIGDMHGCCLPKKIFWKGSLDSQGCPTASSAQVKDIFRHCILVLGAYGTDMDSLEKVIKEHDPSFNAQNVVAFEHPLEPGGCPPYFVHVDHERKEVGMYIRGLNLLHHEDYITLMNNRKGEKPFDGGYIHHGMSVPVEWSIKHVAPVLKHHLLANQGYGLTIVGHSLGAGVAALLTTELVKNPEEVGGIDTERIRAIVFAPPRVMSLELAIKYSAHVNSVIYQDDFLPRVSTQSVKRLFLMTFALTGPVVFVFWVIQALRSSYGEDVRRLYPPGKIYHFVYKQPGRLGHRPLRARVVPSARGRFERLVLSSSGTTSNHFVLTLCNHLKTYNWPGQLKDSWLTGVLNTKHT</sequence>
<keyword evidence="2" id="KW-1133">Transmembrane helix</keyword>
<gene>
    <name evidence="4" type="ORF">CSSPJE1EN2_LOCUS15646</name>
</gene>
<reference evidence="4" key="1">
    <citation type="submission" date="2024-03" db="EMBL/GenBank/DDBJ databases">
        <authorList>
            <consortium name="ELIXIR-Norway"/>
            <consortium name="Elixir Norway"/>
        </authorList>
    </citation>
    <scope>NUCLEOTIDE SEQUENCE</scope>
</reference>
<dbReference type="Gene3D" id="3.40.50.1820">
    <property type="entry name" value="alpha/beta hydrolase"/>
    <property type="match status" value="1"/>
</dbReference>
<keyword evidence="5" id="KW-1185">Reference proteome</keyword>
<dbReference type="InterPro" id="IPR029058">
    <property type="entry name" value="AB_hydrolase_fold"/>
</dbReference>
<dbReference type="Pfam" id="PF01764">
    <property type="entry name" value="Lipase_3"/>
    <property type="match status" value="1"/>
</dbReference>
<feature type="transmembrane region" description="Helical" evidence="2">
    <location>
        <begin position="359"/>
        <end position="380"/>
    </location>
</feature>
<accession>A0ABP1BE05</accession>
<evidence type="ECO:0000259" key="3">
    <source>
        <dbReference type="Pfam" id="PF01764"/>
    </source>
</evidence>
<dbReference type="CDD" id="cd00519">
    <property type="entry name" value="Lipase_3"/>
    <property type="match status" value="1"/>
</dbReference>
<dbReference type="EMBL" id="OZ023704">
    <property type="protein sequence ID" value="CAK9873076.1"/>
    <property type="molecule type" value="Genomic_DNA"/>
</dbReference>
<name>A0ABP1BE05_9BRYO</name>
<proteinExistence type="predicted"/>
<evidence type="ECO:0000313" key="5">
    <source>
        <dbReference type="Proteomes" id="UP001497522"/>
    </source>
</evidence>
<evidence type="ECO:0000256" key="2">
    <source>
        <dbReference type="SAM" id="Phobius"/>
    </source>
</evidence>
<feature type="compositionally biased region" description="Basic and acidic residues" evidence="1">
    <location>
        <begin position="56"/>
        <end position="73"/>
    </location>
</feature>
<dbReference type="Proteomes" id="UP001497522">
    <property type="component" value="Chromosome 3"/>
</dbReference>
<feature type="region of interest" description="Disordered" evidence="1">
    <location>
        <begin position="1"/>
        <end position="92"/>
    </location>
</feature>
<dbReference type="SUPFAM" id="SSF53474">
    <property type="entry name" value="alpha/beta-Hydrolases"/>
    <property type="match status" value="1"/>
</dbReference>
<keyword evidence="2" id="KW-0472">Membrane</keyword>
<dbReference type="PANTHER" id="PTHR46398">
    <property type="entry name" value="ALPHA/BETA-HYDROLASES SUPERFAMILY PROTEIN"/>
    <property type="match status" value="1"/>
</dbReference>
<feature type="domain" description="Fungal lipase-type" evidence="3">
    <location>
        <begin position="220"/>
        <end position="354"/>
    </location>
</feature>
<protein>
    <recommendedName>
        <fullName evidence="3">Fungal lipase-type domain-containing protein</fullName>
    </recommendedName>
</protein>
<evidence type="ECO:0000313" key="4">
    <source>
        <dbReference type="EMBL" id="CAK9873076.1"/>
    </source>
</evidence>
<dbReference type="PANTHER" id="PTHR46398:SF14">
    <property type="entry name" value="FUNGAL LIPASE-LIKE DOMAIN-CONTAINING PROTEIN"/>
    <property type="match status" value="1"/>
</dbReference>
<keyword evidence="2" id="KW-0812">Transmembrane</keyword>
<feature type="compositionally biased region" description="Acidic residues" evidence="1">
    <location>
        <begin position="37"/>
        <end position="48"/>
    </location>
</feature>
<evidence type="ECO:0000256" key="1">
    <source>
        <dbReference type="SAM" id="MobiDB-lite"/>
    </source>
</evidence>
<organism evidence="4 5">
    <name type="scientific">Sphagnum jensenii</name>
    <dbReference type="NCBI Taxonomy" id="128206"/>
    <lineage>
        <taxon>Eukaryota</taxon>
        <taxon>Viridiplantae</taxon>
        <taxon>Streptophyta</taxon>
        <taxon>Embryophyta</taxon>
        <taxon>Bryophyta</taxon>
        <taxon>Sphagnophytina</taxon>
        <taxon>Sphagnopsida</taxon>
        <taxon>Sphagnales</taxon>
        <taxon>Sphagnaceae</taxon>
        <taxon>Sphagnum</taxon>
    </lineage>
</organism>
<dbReference type="InterPro" id="IPR002921">
    <property type="entry name" value="Fungal_lipase-type"/>
</dbReference>